<dbReference type="Proteomes" id="UP000451233">
    <property type="component" value="Unassembled WGS sequence"/>
</dbReference>
<protein>
    <submittedName>
        <fullName evidence="1">Uncharacterized protein</fullName>
    </submittedName>
</protein>
<accession>A0A7K1Y081</accession>
<dbReference type="AlphaFoldDB" id="A0A7K1Y081"/>
<dbReference type="RefSeq" id="WP_160907461.1">
    <property type="nucleotide sequence ID" value="NZ_WVHS01000003.1"/>
</dbReference>
<organism evidence="1 2">
    <name type="scientific">Hufsiella ginkgonis</name>
    <dbReference type="NCBI Taxonomy" id="2695274"/>
    <lineage>
        <taxon>Bacteria</taxon>
        <taxon>Pseudomonadati</taxon>
        <taxon>Bacteroidota</taxon>
        <taxon>Sphingobacteriia</taxon>
        <taxon>Sphingobacteriales</taxon>
        <taxon>Sphingobacteriaceae</taxon>
        <taxon>Hufsiella</taxon>
    </lineage>
</organism>
<keyword evidence="2" id="KW-1185">Reference proteome</keyword>
<reference evidence="1 2" key="1">
    <citation type="submission" date="2019-11" db="EMBL/GenBank/DDBJ databases">
        <title>Pedobacter sp. HMF7056 Genome sequencing and assembly.</title>
        <authorList>
            <person name="Kang H."/>
            <person name="Kim H."/>
            <person name="Joh K."/>
        </authorList>
    </citation>
    <scope>NUCLEOTIDE SEQUENCE [LARGE SCALE GENOMIC DNA]</scope>
    <source>
        <strain evidence="1 2">HMF7056</strain>
    </source>
</reference>
<proteinExistence type="predicted"/>
<evidence type="ECO:0000313" key="2">
    <source>
        <dbReference type="Proteomes" id="UP000451233"/>
    </source>
</evidence>
<sequence length="81" mass="9059">MGTEVSQELIVELNDYLVSGDTEEVTAIAGDLKQNLEKISHHGKRADSLSINYDVVVKVSCRIRKSWDSHILAKRYPLFAG</sequence>
<comment type="caution">
    <text evidence="1">The sequence shown here is derived from an EMBL/GenBank/DDBJ whole genome shotgun (WGS) entry which is preliminary data.</text>
</comment>
<dbReference type="EMBL" id="WVHS01000003">
    <property type="protein sequence ID" value="MXV16468.1"/>
    <property type="molecule type" value="Genomic_DNA"/>
</dbReference>
<evidence type="ECO:0000313" key="1">
    <source>
        <dbReference type="EMBL" id="MXV16468.1"/>
    </source>
</evidence>
<gene>
    <name evidence="1" type="ORF">GS398_14240</name>
</gene>
<name>A0A7K1Y081_9SPHI</name>